<protein>
    <submittedName>
        <fullName evidence="1">Uncharacterized protein</fullName>
    </submittedName>
</protein>
<accession>A0A392QTD2</accession>
<keyword evidence="2" id="KW-1185">Reference proteome</keyword>
<evidence type="ECO:0000313" key="2">
    <source>
        <dbReference type="Proteomes" id="UP000265520"/>
    </source>
</evidence>
<reference evidence="1 2" key="1">
    <citation type="journal article" date="2018" name="Front. Plant Sci.">
        <title>Red Clover (Trifolium pratense) and Zigzag Clover (T. medium) - A Picture of Genomic Similarities and Differences.</title>
        <authorList>
            <person name="Dluhosova J."/>
            <person name="Istvanek J."/>
            <person name="Nedelnik J."/>
            <person name="Repkova J."/>
        </authorList>
    </citation>
    <scope>NUCLEOTIDE SEQUENCE [LARGE SCALE GENOMIC DNA]</scope>
    <source>
        <strain evidence="2">cv. 10/8</strain>
        <tissue evidence="1">Leaf</tissue>
    </source>
</reference>
<sequence>MATEPVPARRGRGTGIYQGFRFGDGESKNRSRSSLLLCLIRTLKWKRANKIMMLRNEGGEWIEEESQLQSMVNNFYKELVEDHGCGNSRKETEFTFPSISSEDVARMKESGIC</sequence>
<dbReference type="Proteomes" id="UP000265520">
    <property type="component" value="Unassembled WGS sequence"/>
</dbReference>
<dbReference type="EMBL" id="LXQA010160548">
    <property type="protein sequence ID" value="MCI27633.1"/>
    <property type="molecule type" value="Genomic_DNA"/>
</dbReference>
<evidence type="ECO:0000313" key="1">
    <source>
        <dbReference type="EMBL" id="MCI27633.1"/>
    </source>
</evidence>
<name>A0A392QTD2_9FABA</name>
<organism evidence="1 2">
    <name type="scientific">Trifolium medium</name>
    <dbReference type="NCBI Taxonomy" id="97028"/>
    <lineage>
        <taxon>Eukaryota</taxon>
        <taxon>Viridiplantae</taxon>
        <taxon>Streptophyta</taxon>
        <taxon>Embryophyta</taxon>
        <taxon>Tracheophyta</taxon>
        <taxon>Spermatophyta</taxon>
        <taxon>Magnoliopsida</taxon>
        <taxon>eudicotyledons</taxon>
        <taxon>Gunneridae</taxon>
        <taxon>Pentapetalae</taxon>
        <taxon>rosids</taxon>
        <taxon>fabids</taxon>
        <taxon>Fabales</taxon>
        <taxon>Fabaceae</taxon>
        <taxon>Papilionoideae</taxon>
        <taxon>50 kb inversion clade</taxon>
        <taxon>NPAAA clade</taxon>
        <taxon>Hologalegina</taxon>
        <taxon>IRL clade</taxon>
        <taxon>Trifolieae</taxon>
        <taxon>Trifolium</taxon>
    </lineage>
</organism>
<dbReference type="AlphaFoldDB" id="A0A392QTD2"/>
<comment type="caution">
    <text evidence="1">The sequence shown here is derived from an EMBL/GenBank/DDBJ whole genome shotgun (WGS) entry which is preliminary data.</text>
</comment>
<proteinExistence type="predicted"/>